<evidence type="ECO:0000256" key="12">
    <source>
        <dbReference type="ARBA" id="ARBA00042730"/>
    </source>
</evidence>
<organism evidence="14 16">
    <name type="scientific">Dracunculus medinensis</name>
    <name type="common">Guinea worm</name>
    <dbReference type="NCBI Taxonomy" id="318479"/>
    <lineage>
        <taxon>Eukaryota</taxon>
        <taxon>Metazoa</taxon>
        <taxon>Ecdysozoa</taxon>
        <taxon>Nematoda</taxon>
        <taxon>Chromadorea</taxon>
        <taxon>Rhabditida</taxon>
        <taxon>Spirurina</taxon>
        <taxon>Dracunculoidea</taxon>
        <taxon>Dracunculidae</taxon>
        <taxon>Dracunculus</taxon>
    </lineage>
</organism>
<evidence type="ECO:0000256" key="7">
    <source>
        <dbReference type="ARBA" id="ARBA00036823"/>
    </source>
</evidence>
<dbReference type="GO" id="GO:0005125">
    <property type="term" value="F:cytokine activity"/>
    <property type="evidence" value="ECO:0007669"/>
    <property type="project" value="UniProtKB-KW"/>
</dbReference>
<evidence type="ECO:0000256" key="11">
    <source>
        <dbReference type="ARBA" id="ARBA00041912"/>
    </source>
</evidence>
<reference evidence="16" key="1">
    <citation type="submission" date="2017-02" db="UniProtKB">
        <authorList>
            <consortium name="WormBaseParasite"/>
        </authorList>
    </citation>
    <scope>IDENTIFICATION</scope>
</reference>
<dbReference type="SUPFAM" id="SSF55331">
    <property type="entry name" value="Tautomerase/MIF"/>
    <property type="match status" value="1"/>
</dbReference>
<gene>
    <name evidence="13" type="ORF">DME_LOCUS384</name>
</gene>
<evidence type="ECO:0000313" key="15">
    <source>
        <dbReference type="Proteomes" id="UP000274756"/>
    </source>
</evidence>
<accession>A0A0N4UA64</accession>
<reference evidence="13 15" key="2">
    <citation type="submission" date="2018-11" db="EMBL/GenBank/DDBJ databases">
        <authorList>
            <consortium name="Pathogen Informatics"/>
        </authorList>
    </citation>
    <scope>NUCLEOTIDE SEQUENCE [LARGE SCALE GENOMIC DNA]</scope>
</reference>
<evidence type="ECO:0000256" key="6">
    <source>
        <dbReference type="ARBA" id="ARBA00036735"/>
    </source>
</evidence>
<name>A0A0N4UA64_DRAME</name>
<dbReference type="WBParaSite" id="DME_0000402001-mRNA-1">
    <property type="protein sequence ID" value="DME_0000402001-mRNA-1"/>
    <property type="gene ID" value="DME_0000402001"/>
</dbReference>
<evidence type="ECO:0000313" key="14">
    <source>
        <dbReference type="Proteomes" id="UP000038040"/>
    </source>
</evidence>
<comment type="similarity">
    <text evidence="2">Belongs to the MIF family.</text>
</comment>
<dbReference type="AlphaFoldDB" id="A0A0N4UA64"/>
<dbReference type="InterPro" id="IPR014347">
    <property type="entry name" value="Tautomerase/MIF_sf"/>
</dbReference>
<evidence type="ECO:0000313" key="16">
    <source>
        <dbReference type="WBParaSite" id="DME_0000402001-mRNA-1"/>
    </source>
</evidence>
<dbReference type="EC" id="5.3.3.12" evidence="8"/>
<sequence>MPFYQINTNLPADKIPANFAKEASALVANTLGKPENYVAVQIASGQNMTFAGSAEPCAVCVLKSIGCVGGRVNNSHAEKLFKQLNDKLGIRKDRIYVEFIDVDASTFAYNGRTFG</sequence>
<keyword evidence="4" id="KW-0964">Secreted</keyword>
<evidence type="ECO:0000256" key="1">
    <source>
        <dbReference type="ARBA" id="ARBA00004613"/>
    </source>
</evidence>
<comment type="subcellular location">
    <subcellularLocation>
        <location evidence="1">Secreted</location>
    </subcellularLocation>
</comment>
<evidence type="ECO:0000313" key="13">
    <source>
        <dbReference type="EMBL" id="VDN50411.1"/>
    </source>
</evidence>
<dbReference type="InterPro" id="IPR001398">
    <property type="entry name" value="Macrophage_inhib_fac"/>
</dbReference>
<evidence type="ECO:0000256" key="2">
    <source>
        <dbReference type="ARBA" id="ARBA00005851"/>
    </source>
</evidence>
<evidence type="ECO:0000256" key="8">
    <source>
        <dbReference type="ARBA" id="ARBA00038932"/>
    </source>
</evidence>
<dbReference type="PROSITE" id="PS01158">
    <property type="entry name" value="MIF"/>
    <property type="match status" value="1"/>
</dbReference>
<dbReference type="Pfam" id="PF01187">
    <property type="entry name" value="MIF"/>
    <property type="match status" value="1"/>
</dbReference>
<evidence type="ECO:0000256" key="4">
    <source>
        <dbReference type="ARBA" id="ARBA00022525"/>
    </source>
</evidence>
<dbReference type="GO" id="GO:0050178">
    <property type="term" value="F:phenylpyruvate tautomerase activity"/>
    <property type="evidence" value="ECO:0007669"/>
    <property type="project" value="UniProtKB-EC"/>
</dbReference>
<dbReference type="Proteomes" id="UP000274756">
    <property type="component" value="Unassembled WGS sequence"/>
</dbReference>
<proteinExistence type="inferred from homology"/>
<keyword evidence="5" id="KW-0413">Isomerase</keyword>
<dbReference type="InterPro" id="IPR019829">
    <property type="entry name" value="Macrophage_inhib_fac_CS"/>
</dbReference>
<dbReference type="PANTHER" id="PTHR11954:SF6">
    <property type="entry name" value="MACROPHAGE MIGRATION INHIBITORY FACTOR"/>
    <property type="match status" value="1"/>
</dbReference>
<protein>
    <recommendedName>
        <fullName evidence="12">L-dopachrome isomerase</fullName>
        <ecNumber evidence="9">5.3.2.1</ecNumber>
        <ecNumber evidence="8">5.3.3.12</ecNumber>
    </recommendedName>
    <alternativeName>
        <fullName evidence="10">L-dopachrome tautomerase</fullName>
    </alternativeName>
    <alternativeName>
        <fullName evidence="11">Phenylpyruvate tautomerase</fullName>
    </alternativeName>
</protein>
<evidence type="ECO:0000256" key="9">
    <source>
        <dbReference type="ARBA" id="ARBA00039086"/>
    </source>
</evidence>
<dbReference type="EC" id="5.3.2.1" evidence="9"/>
<dbReference type="GO" id="GO:0004167">
    <property type="term" value="F:dopachrome isomerase activity"/>
    <property type="evidence" value="ECO:0007669"/>
    <property type="project" value="UniProtKB-EC"/>
</dbReference>
<dbReference type="OrthoDB" id="255819at2759"/>
<comment type="catalytic activity">
    <reaction evidence="7">
        <text>L-dopachrome = 5,6-dihydroxyindole-2-carboxylate</text>
        <dbReference type="Rhea" id="RHEA:13041"/>
        <dbReference type="ChEBI" id="CHEBI:16875"/>
        <dbReference type="ChEBI" id="CHEBI:57509"/>
        <dbReference type="EC" id="5.3.3.12"/>
    </reaction>
</comment>
<keyword evidence="15" id="KW-1185">Reference proteome</keyword>
<dbReference type="STRING" id="318479.A0A0N4UA64"/>
<evidence type="ECO:0000256" key="10">
    <source>
        <dbReference type="ARBA" id="ARBA00041631"/>
    </source>
</evidence>
<dbReference type="EMBL" id="UYYG01000003">
    <property type="protein sequence ID" value="VDN50411.1"/>
    <property type="molecule type" value="Genomic_DNA"/>
</dbReference>
<evidence type="ECO:0000256" key="3">
    <source>
        <dbReference type="ARBA" id="ARBA00022514"/>
    </source>
</evidence>
<dbReference type="Gene3D" id="3.30.429.10">
    <property type="entry name" value="Macrophage Migration Inhibitory Factor"/>
    <property type="match status" value="1"/>
</dbReference>
<dbReference type="Proteomes" id="UP000038040">
    <property type="component" value="Unplaced"/>
</dbReference>
<evidence type="ECO:0000256" key="5">
    <source>
        <dbReference type="ARBA" id="ARBA00023235"/>
    </source>
</evidence>
<comment type="catalytic activity">
    <reaction evidence="6">
        <text>3-phenylpyruvate = enol-phenylpyruvate</text>
        <dbReference type="Rhea" id="RHEA:17097"/>
        <dbReference type="ChEBI" id="CHEBI:16815"/>
        <dbReference type="ChEBI" id="CHEBI:18005"/>
        <dbReference type="EC" id="5.3.2.1"/>
    </reaction>
</comment>
<dbReference type="PANTHER" id="PTHR11954">
    <property type="entry name" value="D-DOPACHROME DECARBOXYLASE"/>
    <property type="match status" value="1"/>
</dbReference>
<keyword evidence="3" id="KW-0202">Cytokine</keyword>
<dbReference type="GO" id="GO:0005615">
    <property type="term" value="C:extracellular space"/>
    <property type="evidence" value="ECO:0007669"/>
    <property type="project" value="UniProtKB-KW"/>
</dbReference>